<gene>
    <name evidence="6" type="ORF">B4U79_04384</name>
</gene>
<dbReference type="SMART" id="SM01014">
    <property type="entry name" value="ARID"/>
    <property type="match status" value="1"/>
</dbReference>
<feature type="region of interest" description="Disordered" evidence="4">
    <location>
        <begin position="909"/>
        <end position="928"/>
    </location>
</feature>
<keyword evidence="1" id="KW-0805">Transcription regulation</keyword>
<dbReference type="GO" id="GO:0006357">
    <property type="term" value="P:regulation of transcription by RNA polymerase II"/>
    <property type="evidence" value="ECO:0007669"/>
    <property type="project" value="TreeGrafter"/>
</dbReference>
<feature type="compositionally biased region" description="Low complexity" evidence="4">
    <location>
        <begin position="550"/>
        <end position="568"/>
    </location>
</feature>
<evidence type="ECO:0000256" key="2">
    <source>
        <dbReference type="ARBA" id="ARBA00023163"/>
    </source>
</evidence>
<feature type="region of interest" description="Disordered" evidence="4">
    <location>
        <begin position="993"/>
        <end position="1087"/>
    </location>
</feature>
<dbReference type="GO" id="GO:0000976">
    <property type="term" value="F:transcription cis-regulatory region binding"/>
    <property type="evidence" value="ECO:0007669"/>
    <property type="project" value="TreeGrafter"/>
</dbReference>
<evidence type="ECO:0000256" key="1">
    <source>
        <dbReference type="ARBA" id="ARBA00023015"/>
    </source>
</evidence>
<dbReference type="PROSITE" id="PS51011">
    <property type="entry name" value="ARID"/>
    <property type="match status" value="1"/>
</dbReference>
<dbReference type="STRING" id="1965070.A0A443RC73"/>
<keyword evidence="3" id="KW-0539">Nucleus</keyword>
<feature type="compositionally biased region" description="Basic residues" evidence="4">
    <location>
        <begin position="528"/>
        <end position="538"/>
    </location>
</feature>
<evidence type="ECO:0000313" key="6">
    <source>
        <dbReference type="EMBL" id="RWS12853.1"/>
    </source>
</evidence>
<evidence type="ECO:0000313" key="7">
    <source>
        <dbReference type="Proteomes" id="UP000285301"/>
    </source>
</evidence>
<dbReference type="SMART" id="SM00501">
    <property type="entry name" value="BRIGHT"/>
    <property type="match status" value="1"/>
</dbReference>
<dbReference type="SUPFAM" id="SSF46774">
    <property type="entry name" value="ARID-like"/>
    <property type="match status" value="1"/>
</dbReference>
<dbReference type="CDD" id="cd16869">
    <property type="entry name" value="ARID_ARID5"/>
    <property type="match status" value="1"/>
</dbReference>
<dbReference type="Proteomes" id="UP000285301">
    <property type="component" value="Unassembled WGS sequence"/>
</dbReference>
<dbReference type="FunFam" id="1.10.150.60:FF:000015">
    <property type="entry name" value="AT-rich interactive domain-containing protein 5B"/>
    <property type="match status" value="1"/>
</dbReference>
<evidence type="ECO:0000259" key="5">
    <source>
        <dbReference type="PROSITE" id="PS51011"/>
    </source>
</evidence>
<dbReference type="Pfam" id="PF01388">
    <property type="entry name" value="ARID"/>
    <property type="match status" value="1"/>
</dbReference>
<feature type="compositionally biased region" description="Polar residues" evidence="4">
    <location>
        <begin position="588"/>
        <end position="598"/>
    </location>
</feature>
<feature type="compositionally biased region" description="Polar residues" evidence="4">
    <location>
        <begin position="1022"/>
        <end position="1044"/>
    </location>
</feature>
<feature type="compositionally biased region" description="Acidic residues" evidence="4">
    <location>
        <begin position="599"/>
        <end position="609"/>
    </location>
</feature>
<dbReference type="InterPro" id="IPR051232">
    <property type="entry name" value="ARID/SWI1_ChromRemod"/>
</dbReference>
<dbReference type="AlphaFoldDB" id="A0A443RC73"/>
<feature type="region of interest" description="Disordered" evidence="4">
    <location>
        <begin position="317"/>
        <end position="391"/>
    </location>
</feature>
<dbReference type="GO" id="GO:0005634">
    <property type="term" value="C:nucleus"/>
    <property type="evidence" value="ECO:0007669"/>
    <property type="project" value="TreeGrafter"/>
</dbReference>
<feature type="region of interest" description="Disordered" evidence="4">
    <location>
        <begin position="498"/>
        <end position="673"/>
    </location>
</feature>
<feature type="compositionally biased region" description="Polar residues" evidence="4">
    <location>
        <begin position="913"/>
        <end position="924"/>
    </location>
</feature>
<feature type="compositionally biased region" description="Basic and acidic residues" evidence="4">
    <location>
        <begin position="610"/>
        <end position="628"/>
    </location>
</feature>
<feature type="compositionally biased region" description="Polar residues" evidence="4">
    <location>
        <begin position="1051"/>
        <end position="1065"/>
    </location>
</feature>
<proteinExistence type="predicted"/>
<feature type="compositionally biased region" description="Low complexity" evidence="4">
    <location>
        <begin position="993"/>
        <end position="1012"/>
    </location>
</feature>
<dbReference type="Gene3D" id="1.10.150.60">
    <property type="entry name" value="ARID DNA-binding domain"/>
    <property type="match status" value="1"/>
</dbReference>
<dbReference type="OrthoDB" id="1938591at2759"/>
<feature type="compositionally biased region" description="Basic and acidic residues" evidence="4">
    <location>
        <begin position="338"/>
        <end position="348"/>
    </location>
</feature>
<dbReference type="EMBL" id="NCKU01001184">
    <property type="protein sequence ID" value="RWS12853.1"/>
    <property type="molecule type" value="Genomic_DNA"/>
</dbReference>
<evidence type="ECO:0000256" key="4">
    <source>
        <dbReference type="SAM" id="MobiDB-lite"/>
    </source>
</evidence>
<keyword evidence="2" id="KW-0804">Transcription</keyword>
<evidence type="ECO:0000256" key="3">
    <source>
        <dbReference type="ARBA" id="ARBA00023242"/>
    </source>
</evidence>
<dbReference type="InterPro" id="IPR036431">
    <property type="entry name" value="ARID_dom_sf"/>
</dbReference>
<dbReference type="PANTHER" id="PTHR13964:SF44">
    <property type="entry name" value="ARID DOMAIN-CONTAINING PROTEIN"/>
    <property type="match status" value="1"/>
</dbReference>
<organism evidence="6 7">
    <name type="scientific">Dinothrombium tinctorium</name>
    <dbReference type="NCBI Taxonomy" id="1965070"/>
    <lineage>
        <taxon>Eukaryota</taxon>
        <taxon>Metazoa</taxon>
        <taxon>Ecdysozoa</taxon>
        <taxon>Arthropoda</taxon>
        <taxon>Chelicerata</taxon>
        <taxon>Arachnida</taxon>
        <taxon>Acari</taxon>
        <taxon>Acariformes</taxon>
        <taxon>Trombidiformes</taxon>
        <taxon>Prostigmata</taxon>
        <taxon>Anystina</taxon>
        <taxon>Parasitengona</taxon>
        <taxon>Trombidioidea</taxon>
        <taxon>Trombidiidae</taxon>
        <taxon>Dinothrombium</taxon>
    </lineage>
</organism>
<feature type="domain" description="ARID" evidence="5">
    <location>
        <begin position="397"/>
        <end position="489"/>
    </location>
</feature>
<comment type="caution">
    <text evidence="6">The sequence shown here is derived from an EMBL/GenBank/DDBJ whole genome shotgun (WGS) entry which is preliminary data.</text>
</comment>
<dbReference type="PANTHER" id="PTHR13964">
    <property type="entry name" value="RBP-RELATED"/>
    <property type="match status" value="1"/>
</dbReference>
<feature type="compositionally biased region" description="Low complexity" evidence="4">
    <location>
        <begin position="653"/>
        <end position="665"/>
    </location>
</feature>
<feature type="compositionally biased region" description="Pro residues" evidence="4">
    <location>
        <begin position="643"/>
        <end position="652"/>
    </location>
</feature>
<name>A0A443RC73_9ACAR</name>
<reference evidence="6 7" key="1">
    <citation type="journal article" date="2018" name="Gigascience">
        <title>Genomes of trombidid mites reveal novel predicted allergens and laterally-transferred genes associated with secondary metabolism.</title>
        <authorList>
            <person name="Dong X."/>
            <person name="Chaisiri K."/>
            <person name="Xia D."/>
            <person name="Armstrong S.D."/>
            <person name="Fang Y."/>
            <person name="Donnelly M.J."/>
            <person name="Kadowaki T."/>
            <person name="McGarry J.W."/>
            <person name="Darby A.C."/>
            <person name="Makepeace B.L."/>
        </authorList>
    </citation>
    <scope>NUCLEOTIDE SEQUENCE [LARGE SCALE GENOMIC DNA]</scope>
    <source>
        <strain evidence="6">UoL-WK</strain>
    </source>
</reference>
<protein>
    <submittedName>
        <fullName evidence="6">AT-rich interactive domain-containing protein 5B-like isoform X1</fullName>
    </submittedName>
</protein>
<keyword evidence="7" id="KW-1185">Reference proteome</keyword>
<sequence length="1226" mass="138207">MVRMRVKIIAFEGEPIKVSNQYLFYKQFKFGECKQNVKHLSLGQFFFAQISPNDDPCIGELQLLYEDKLNHECLASIRLYFLPEQSPDGRQPRHGEHEVLAASEKVIIRLHDLVTWITDEVVWLTGLEVPCDACPLLQPFSSFTKTPINLSDKSNAVNIRQGASSMSTKFSRGLDFSDIEAEKSKFCNTSSCGPSVIVISYPRYCRYRALLKRLEGKKNDLINKENTQTAMNSEGILPSFHQQQQQQQTTSVTTTTTTASTILQSHQQITNLNTVDRSGKACCPNVVRILFCRETFEHEGLLHHELNCEYLAPKLKGRPRKKGIRSQRSSSPESNTSEETKSTNEYKMRTTRKKSSLKAKNSDAVTSALPSSSPPPSQEEEEESKTDLPLKSIEKCLKNEQEFIKQLYKFMKEKNTPIQRIPHLGFKKIDLFYLYTYAQKLGGYDKITCNKLWKRVYDELGGDPRSTSAATCTRRHYERLLLPFERYINYLRGKDRNVKQKLPVKRGKNKAQQNDEPKDSNNNTQPHIPKKRGRKPKYLKVQMEKELEESLNTNSSKESSISPSIGESAVDAKNSTGEELSIGDEMQVNDSLSKQDAVQTEEEENDIDENEAKSKEDTKKNVEIKIDQKPFVPLAQTENIYPPTTPSHPPQPQQQQCQHQSQTSQVSKAEPIVTEKSLDEEKTFVRVKEEPKPFLEPLRIVRKSSIEQSNNKQQEVYVCVKDTSSTLVNAKRNEERITELIPTVKPEVIKFVSDEKNNGICDNFNGATSKSPLMSITSLIASMESKSLSISSPACTSDKTAVAAVPPTTDSHSQYNQPKCLSSNFESNVKLSMRPSVIQKVESFKDTLLCKPCMKVNPTYTSRETIKDQQLELFKPPLAHTVSAVKRNHDEIGANCEILDLSVKKRFSEADSRTSPSKPLTDQHNQVHENGEILDLSLKKRFLMSQSQQQSVNSKPSDSFPVQKVPKKITEEALPQSHVKVTPIKPQIVSNIQSQQPPLQNQQLQQPPKLVPNCKETYYPNFKSSRNDLSANSLSVSMPNGSTNRNHKSSHNTSFTSYPNKQSTTPTPPVSSALGMPPALVPTHPTSKICQPSVCERTLYEQQSARHHTSSKSSNGVYGYAPGMMMRHLPTSANIPSISEYNPTLPTFHMPFEYLSTMCQQSPISASSSLQTSNPIYHQNGAALRAISAPLMSNTFTPLHPLTMDNVAYRKLIEQKTCVYPYFVTK</sequence>
<accession>A0A443RC73</accession>
<dbReference type="InterPro" id="IPR001606">
    <property type="entry name" value="ARID_dom"/>
</dbReference>